<dbReference type="InterPro" id="IPR013783">
    <property type="entry name" value="Ig-like_fold"/>
</dbReference>
<sequence length="133" mass="14871">MAEEVLVLAQGQFQLSRALGTGNCSLLIQDTCWGNAGTYYFRMEQGENELNYHSRAGYPEPHVLVTEPVPWNQNETLTWTWGYETLGVPNHEGPTRLELHNLSAVDTGAEGLQEPVVEGMKLTRRRNPKATGE</sequence>
<organism evidence="1 2">
    <name type="scientific">Alligator mississippiensis</name>
    <name type="common">American alligator</name>
    <dbReference type="NCBI Taxonomy" id="8496"/>
    <lineage>
        <taxon>Eukaryota</taxon>
        <taxon>Metazoa</taxon>
        <taxon>Chordata</taxon>
        <taxon>Craniata</taxon>
        <taxon>Vertebrata</taxon>
        <taxon>Euteleostomi</taxon>
        <taxon>Archelosauria</taxon>
        <taxon>Archosauria</taxon>
        <taxon>Crocodylia</taxon>
        <taxon>Alligatoridae</taxon>
        <taxon>Alligatorinae</taxon>
        <taxon>Alligator</taxon>
    </lineage>
</organism>
<comment type="caution">
    <text evidence="1">The sequence shown here is derived from an EMBL/GenBank/DDBJ whole genome shotgun (WGS) entry which is preliminary data.</text>
</comment>
<protein>
    <submittedName>
        <fullName evidence="1">Uncharacterized protein</fullName>
    </submittedName>
</protein>
<evidence type="ECO:0000313" key="1">
    <source>
        <dbReference type="EMBL" id="KYO49116.1"/>
    </source>
</evidence>
<keyword evidence="2" id="KW-1185">Reference proteome</keyword>
<dbReference type="EMBL" id="AKHW03000093">
    <property type="protein sequence ID" value="KYO49116.1"/>
    <property type="molecule type" value="Genomic_DNA"/>
</dbReference>
<proteinExistence type="predicted"/>
<dbReference type="Proteomes" id="UP000050525">
    <property type="component" value="Unassembled WGS sequence"/>
</dbReference>
<evidence type="ECO:0000313" key="2">
    <source>
        <dbReference type="Proteomes" id="UP000050525"/>
    </source>
</evidence>
<name>A0A151PJ27_ALLMI</name>
<dbReference type="AlphaFoldDB" id="A0A151PJ27"/>
<dbReference type="Gene3D" id="2.60.40.10">
    <property type="entry name" value="Immunoglobulins"/>
    <property type="match status" value="1"/>
</dbReference>
<gene>
    <name evidence="1" type="ORF">Y1Q_0011415</name>
</gene>
<reference evidence="1 2" key="1">
    <citation type="journal article" date="2012" name="Genome Biol.">
        <title>Sequencing three crocodilian genomes to illuminate the evolution of archosaurs and amniotes.</title>
        <authorList>
            <person name="St John J.A."/>
            <person name="Braun E.L."/>
            <person name="Isberg S.R."/>
            <person name="Miles L.G."/>
            <person name="Chong A.Y."/>
            <person name="Gongora J."/>
            <person name="Dalzell P."/>
            <person name="Moran C."/>
            <person name="Bed'hom B."/>
            <person name="Abzhanov A."/>
            <person name="Burgess S.C."/>
            <person name="Cooksey A.M."/>
            <person name="Castoe T.A."/>
            <person name="Crawford N.G."/>
            <person name="Densmore L.D."/>
            <person name="Drew J.C."/>
            <person name="Edwards S.V."/>
            <person name="Faircloth B.C."/>
            <person name="Fujita M.K."/>
            <person name="Greenwold M.J."/>
            <person name="Hoffmann F.G."/>
            <person name="Howard J.M."/>
            <person name="Iguchi T."/>
            <person name="Janes D.E."/>
            <person name="Khan S.Y."/>
            <person name="Kohno S."/>
            <person name="de Koning A.J."/>
            <person name="Lance S.L."/>
            <person name="McCarthy F.M."/>
            <person name="McCormack J.E."/>
            <person name="Merchant M.E."/>
            <person name="Peterson D.G."/>
            <person name="Pollock D.D."/>
            <person name="Pourmand N."/>
            <person name="Raney B.J."/>
            <person name="Roessler K.A."/>
            <person name="Sanford J.R."/>
            <person name="Sawyer R.H."/>
            <person name="Schmidt C.J."/>
            <person name="Triplett E.W."/>
            <person name="Tuberville T.D."/>
            <person name="Venegas-Anaya M."/>
            <person name="Howard J.T."/>
            <person name="Jarvis E.D."/>
            <person name="Guillette L.J.Jr."/>
            <person name="Glenn T.C."/>
            <person name="Green R.E."/>
            <person name="Ray D.A."/>
        </authorList>
    </citation>
    <scope>NUCLEOTIDE SEQUENCE [LARGE SCALE GENOMIC DNA]</scope>
    <source>
        <strain evidence="1">KSC_2009_1</strain>
    </source>
</reference>
<accession>A0A151PJ27</accession>